<feature type="compositionally biased region" description="Polar residues" evidence="2">
    <location>
        <begin position="363"/>
        <end position="372"/>
    </location>
</feature>
<feature type="region of interest" description="Disordered" evidence="2">
    <location>
        <begin position="188"/>
        <end position="286"/>
    </location>
</feature>
<evidence type="ECO:0000256" key="3">
    <source>
        <dbReference type="SAM" id="Phobius"/>
    </source>
</evidence>
<feature type="region of interest" description="Disordered" evidence="2">
    <location>
        <begin position="322"/>
        <end position="342"/>
    </location>
</feature>
<feature type="signal peptide" evidence="4">
    <location>
        <begin position="1"/>
        <end position="28"/>
    </location>
</feature>
<sequence>MTLKPSLWLRQILLYLLTLCCFVAPLATNRTIDDEKGDSVTGLVPSYSPVASWSQGSTCGGCYIHLDTSQAFDGTWHDSTHTPGDPEPRVITAQFTGTAVYVYNVLANTVPWTTTLTNLTFTLDGASAGQYVHIPTDSTDFQYDVPVFVKENLANTDHTIIIEATGDTNSSLVLFDYIVYTFEDDPATTTTTLPTSSPSQGNTATSSPGQQTTSSAGSSPTNTSHTSSSSTSNTQTFPHSPAESGGSSTPSPNEITSSSNSSPTQDSGNKNANSTTPASPAPGTRSSISSGAIAGGVVGGLMIVLVVGLLALCVVRRRRQAAASFDETPARSDPRPHVPVLPMTERDDVQRGAELSGAFLQGGSASNHTTMGPSPFADPIGSSQPSVPGSSYVDEPSPSPPHVDAANHIIPILPPSAPWTHSRTTSDATSSSNITGQVSDPTPSHSATSATSSQPFLPMSATSLATSQPFLATSVTSPTAPHSFTPASAISDEKPPIVEVVLGPPGHQSMRSQPSVPPRNSMYARSEAGTISTIGESSLRAQVAALRLEVERLKQEREMQEARGIFEEAPPSYNEA</sequence>
<evidence type="ECO:0000313" key="5">
    <source>
        <dbReference type="EMBL" id="KAJ8472528.1"/>
    </source>
</evidence>
<dbReference type="Proteomes" id="UP001215151">
    <property type="component" value="Unassembled WGS sequence"/>
</dbReference>
<dbReference type="EMBL" id="JAPEVG010000256">
    <property type="protein sequence ID" value="KAJ8472528.1"/>
    <property type="molecule type" value="Genomic_DNA"/>
</dbReference>
<keyword evidence="4" id="KW-0732">Signal</keyword>
<feature type="compositionally biased region" description="Low complexity" evidence="2">
    <location>
        <begin position="247"/>
        <end position="269"/>
    </location>
</feature>
<feature type="compositionally biased region" description="Polar residues" evidence="2">
    <location>
        <begin position="200"/>
        <end position="217"/>
    </location>
</feature>
<evidence type="ECO:0008006" key="7">
    <source>
        <dbReference type="Google" id="ProtNLM"/>
    </source>
</evidence>
<feature type="region of interest" description="Disordered" evidence="2">
    <location>
        <begin position="360"/>
        <end position="455"/>
    </location>
</feature>
<comment type="caution">
    <text evidence="5">The sequence shown here is derived from an EMBL/GenBank/DDBJ whole genome shotgun (WGS) entry which is preliminary data.</text>
</comment>
<reference evidence="5" key="1">
    <citation type="submission" date="2022-11" db="EMBL/GenBank/DDBJ databases">
        <title>Genome Sequence of Cubamyces cubensis.</title>
        <authorList>
            <person name="Buettner E."/>
        </authorList>
    </citation>
    <scope>NUCLEOTIDE SEQUENCE</scope>
    <source>
        <strain evidence="5">MPL-01</strain>
    </source>
</reference>
<evidence type="ECO:0000313" key="6">
    <source>
        <dbReference type="Proteomes" id="UP001215151"/>
    </source>
</evidence>
<organism evidence="5 6">
    <name type="scientific">Trametes cubensis</name>
    <dbReference type="NCBI Taxonomy" id="1111947"/>
    <lineage>
        <taxon>Eukaryota</taxon>
        <taxon>Fungi</taxon>
        <taxon>Dikarya</taxon>
        <taxon>Basidiomycota</taxon>
        <taxon>Agaricomycotina</taxon>
        <taxon>Agaricomycetes</taxon>
        <taxon>Polyporales</taxon>
        <taxon>Polyporaceae</taxon>
        <taxon>Trametes</taxon>
    </lineage>
</organism>
<keyword evidence="1" id="KW-0175">Coiled coil</keyword>
<dbReference type="Gene3D" id="2.60.120.260">
    <property type="entry name" value="Galactose-binding domain-like"/>
    <property type="match status" value="1"/>
</dbReference>
<feature type="chain" id="PRO_5042066313" description="Mid2 domain-containing protein" evidence="4">
    <location>
        <begin position="29"/>
        <end position="576"/>
    </location>
</feature>
<feature type="compositionally biased region" description="Low complexity" evidence="2">
    <location>
        <begin position="439"/>
        <end position="453"/>
    </location>
</feature>
<feature type="compositionally biased region" description="Polar residues" evidence="2">
    <location>
        <begin position="419"/>
        <end position="438"/>
    </location>
</feature>
<feature type="transmembrane region" description="Helical" evidence="3">
    <location>
        <begin position="292"/>
        <end position="315"/>
    </location>
</feature>
<name>A0AAD7X987_9APHY</name>
<proteinExistence type="predicted"/>
<feature type="coiled-coil region" evidence="1">
    <location>
        <begin position="536"/>
        <end position="563"/>
    </location>
</feature>
<protein>
    <recommendedName>
        <fullName evidence="7">Mid2 domain-containing protein</fullName>
    </recommendedName>
</protein>
<gene>
    <name evidence="5" type="ORF">ONZ51_g8470</name>
</gene>
<keyword evidence="6" id="KW-1185">Reference proteome</keyword>
<keyword evidence="3" id="KW-0812">Transmembrane</keyword>
<keyword evidence="3" id="KW-0472">Membrane</keyword>
<evidence type="ECO:0000256" key="1">
    <source>
        <dbReference type="SAM" id="Coils"/>
    </source>
</evidence>
<feature type="compositionally biased region" description="Low complexity" evidence="2">
    <location>
        <begin position="188"/>
        <end position="199"/>
    </location>
</feature>
<keyword evidence="3" id="KW-1133">Transmembrane helix</keyword>
<dbReference type="AlphaFoldDB" id="A0AAD7X987"/>
<accession>A0AAD7X987</accession>
<evidence type="ECO:0000256" key="2">
    <source>
        <dbReference type="SAM" id="MobiDB-lite"/>
    </source>
</evidence>
<feature type="compositionally biased region" description="Low complexity" evidence="2">
    <location>
        <begin position="218"/>
        <end position="236"/>
    </location>
</feature>
<evidence type="ECO:0000256" key="4">
    <source>
        <dbReference type="SAM" id="SignalP"/>
    </source>
</evidence>